<dbReference type="InterPro" id="IPR000420">
    <property type="entry name" value="Yeast_PIR_rpt"/>
</dbReference>
<feature type="chain" id="PRO_5001951776" evidence="5">
    <location>
        <begin position="18"/>
        <end position="183"/>
    </location>
</feature>
<feature type="compositionally biased region" description="Acidic residues" evidence="3">
    <location>
        <begin position="165"/>
        <end position="183"/>
    </location>
</feature>
<evidence type="ECO:0000313" key="7">
    <source>
        <dbReference type="Proteomes" id="UP000029867"/>
    </source>
</evidence>
<feature type="region of interest" description="Disordered" evidence="3">
    <location>
        <begin position="137"/>
        <end position="183"/>
    </location>
</feature>
<dbReference type="EMBL" id="JQFK01000018">
    <property type="protein sequence ID" value="KGK38535.1"/>
    <property type="molecule type" value="Genomic_DNA"/>
</dbReference>
<dbReference type="GO" id="GO:0005199">
    <property type="term" value="F:structural constituent of cell wall"/>
    <property type="evidence" value="ECO:0007669"/>
    <property type="project" value="InterPro"/>
</dbReference>
<proteinExistence type="predicted"/>
<evidence type="ECO:0000256" key="3">
    <source>
        <dbReference type="SAM" id="MobiDB-lite"/>
    </source>
</evidence>
<feature type="signal peptide" evidence="5">
    <location>
        <begin position="1"/>
        <end position="17"/>
    </location>
</feature>
<feature type="region of interest" description="Disordered" evidence="3">
    <location>
        <begin position="29"/>
        <end position="66"/>
    </location>
</feature>
<organism evidence="6 7">
    <name type="scientific">Pichia kudriavzevii</name>
    <name type="common">Yeast</name>
    <name type="synonym">Issatchenkia orientalis</name>
    <dbReference type="NCBI Taxonomy" id="4909"/>
    <lineage>
        <taxon>Eukaryota</taxon>
        <taxon>Fungi</taxon>
        <taxon>Dikarya</taxon>
        <taxon>Ascomycota</taxon>
        <taxon>Saccharomycotina</taxon>
        <taxon>Pichiomycetes</taxon>
        <taxon>Pichiales</taxon>
        <taxon>Pichiaceae</taxon>
        <taxon>Pichia</taxon>
    </lineage>
</organism>
<keyword evidence="4" id="KW-0812">Transmembrane</keyword>
<feature type="compositionally biased region" description="Basic and acidic residues" evidence="3">
    <location>
        <begin position="154"/>
        <end position="164"/>
    </location>
</feature>
<keyword evidence="4" id="KW-0472">Membrane</keyword>
<dbReference type="Proteomes" id="UP000029867">
    <property type="component" value="Unassembled WGS sequence"/>
</dbReference>
<reference evidence="7" key="1">
    <citation type="journal article" date="2014" name="Microb. Cell Fact.">
        <title>Exploiting Issatchenkia orientalis SD108 for succinic acid production.</title>
        <authorList>
            <person name="Xiao H."/>
            <person name="Shao Z."/>
            <person name="Jiang Y."/>
            <person name="Dole S."/>
            <person name="Zhao H."/>
        </authorList>
    </citation>
    <scope>NUCLEOTIDE SEQUENCE [LARGE SCALE GENOMIC DNA]</scope>
    <source>
        <strain evidence="7">SD108</strain>
    </source>
</reference>
<dbReference type="HOGENOM" id="CLU_1475372_0_0_1"/>
<feature type="compositionally biased region" description="Low complexity" evidence="3">
    <location>
        <begin position="40"/>
        <end position="58"/>
    </location>
</feature>
<comment type="subcellular location">
    <subcellularLocation>
        <location evidence="1">Cell envelope</location>
    </subcellularLocation>
</comment>
<dbReference type="AlphaFoldDB" id="A0A099P0X0"/>
<name>A0A099P0X0_PICKU</name>
<dbReference type="PROSITE" id="PS50256">
    <property type="entry name" value="PIR_REPEAT_2"/>
    <property type="match status" value="1"/>
</dbReference>
<keyword evidence="2 5" id="KW-0732">Signal</keyword>
<evidence type="ECO:0000256" key="4">
    <source>
        <dbReference type="SAM" id="Phobius"/>
    </source>
</evidence>
<feature type="compositionally biased region" description="Polar residues" evidence="3">
    <location>
        <begin position="30"/>
        <end position="39"/>
    </location>
</feature>
<keyword evidence="4" id="KW-1133">Transmembrane helix</keyword>
<evidence type="ECO:0000256" key="5">
    <source>
        <dbReference type="SAM" id="SignalP"/>
    </source>
</evidence>
<comment type="caution">
    <text evidence="6">The sequence shown here is derived from an EMBL/GenBank/DDBJ whole genome shotgun (WGS) entry which is preliminary data.</text>
</comment>
<accession>A0A099P0X0</accession>
<dbReference type="Pfam" id="PF00399">
    <property type="entry name" value="PIR"/>
    <property type="match status" value="1"/>
</dbReference>
<protein>
    <submittedName>
        <fullName evidence="6">Uncharacterized protein</fullName>
    </submittedName>
</protein>
<evidence type="ECO:0000256" key="2">
    <source>
        <dbReference type="ARBA" id="ARBA00022729"/>
    </source>
</evidence>
<sequence length="183" mass="19658">MQFTTVSVLALASVVVADQVLTQIGDGQIQAPTTGNQEVTTKTSTPETTKETTTSSTPAPAPSNETETEFENAAPKAVIGSGLVAIADFNYRILHYYRPMQLTRKQRQYSIVGLSTLAVVGAIAILAKTFPHLNPFASKENSSENGEDGQLLGQDKEQEKKENAEADEIDDDEVEVEESAVLA</sequence>
<evidence type="ECO:0000313" key="6">
    <source>
        <dbReference type="EMBL" id="KGK38535.1"/>
    </source>
</evidence>
<feature type="transmembrane region" description="Helical" evidence="4">
    <location>
        <begin position="109"/>
        <end position="127"/>
    </location>
</feature>
<evidence type="ECO:0000256" key="1">
    <source>
        <dbReference type="ARBA" id="ARBA00004196"/>
    </source>
</evidence>
<gene>
    <name evidence="6" type="ORF">JL09_g2260</name>
</gene>